<dbReference type="EC" id="3.6.1.23" evidence="3"/>
<evidence type="ECO:0000256" key="1">
    <source>
        <dbReference type="ARBA" id="ARBA00005142"/>
    </source>
</evidence>
<name>A0A8J5ID19_ZINOF</name>
<evidence type="ECO:0000313" key="7">
    <source>
        <dbReference type="Proteomes" id="UP000734854"/>
    </source>
</evidence>
<comment type="similarity">
    <text evidence="2">Belongs to the dUTPase family.</text>
</comment>
<dbReference type="GO" id="GO:0004170">
    <property type="term" value="F:dUTP diphosphatase activity"/>
    <property type="evidence" value="ECO:0007669"/>
    <property type="project" value="UniProtKB-EC"/>
</dbReference>
<feature type="domain" description="dUTPase-like" evidence="5">
    <location>
        <begin position="193"/>
        <end position="264"/>
    </location>
</feature>
<comment type="pathway">
    <text evidence="1">Pyrimidine metabolism; dUMP biosynthesis; dUMP from dCTP (dUTP route): step 2/2.</text>
</comment>
<evidence type="ECO:0000259" key="5">
    <source>
        <dbReference type="Pfam" id="PF00692"/>
    </source>
</evidence>
<evidence type="ECO:0000256" key="2">
    <source>
        <dbReference type="ARBA" id="ARBA00006581"/>
    </source>
</evidence>
<dbReference type="AlphaFoldDB" id="A0A8J5ID19"/>
<dbReference type="InterPro" id="IPR008181">
    <property type="entry name" value="dUTPase"/>
</dbReference>
<dbReference type="GO" id="GO:0000287">
    <property type="term" value="F:magnesium ion binding"/>
    <property type="evidence" value="ECO:0007669"/>
    <property type="project" value="InterPro"/>
</dbReference>
<reference evidence="6 7" key="1">
    <citation type="submission" date="2020-08" db="EMBL/GenBank/DDBJ databases">
        <title>Plant Genome Project.</title>
        <authorList>
            <person name="Zhang R.-G."/>
        </authorList>
    </citation>
    <scope>NUCLEOTIDE SEQUENCE [LARGE SCALE GENOMIC DNA]</scope>
    <source>
        <tissue evidence="6">Rhizome</tissue>
    </source>
</reference>
<comment type="caution">
    <text evidence="6">The sequence shown here is derived from an EMBL/GenBank/DDBJ whole genome shotgun (WGS) entry which is preliminary data.</text>
</comment>
<proteinExistence type="inferred from homology"/>
<dbReference type="EMBL" id="JACMSC010000002">
    <property type="protein sequence ID" value="KAG6531919.1"/>
    <property type="molecule type" value="Genomic_DNA"/>
</dbReference>
<dbReference type="InterPro" id="IPR036157">
    <property type="entry name" value="dUTPase-like_sf"/>
</dbReference>
<dbReference type="Proteomes" id="UP000734854">
    <property type="component" value="Unassembled WGS sequence"/>
</dbReference>
<dbReference type="GO" id="GO:0046081">
    <property type="term" value="P:dUTP catabolic process"/>
    <property type="evidence" value="ECO:0007669"/>
    <property type="project" value="InterPro"/>
</dbReference>
<dbReference type="Pfam" id="PF00692">
    <property type="entry name" value="dUTPase"/>
    <property type="match status" value="1"/>
</dbReference>
<evidence type="ECO:0000256" key="3">
    <source>
        <dbReference type="ARBA" id="ARBA00012379"/>
    </source>
</evidence>
<protein>
    <recommendedName>
        <fullName evidence="3">dUTP diphosphatase</fullName>
        <ecNumber evidence="3">3.6.1.23</ecNumber>
    </recommendedName>
</protein>
<evidence type="ECO:0000313" key="6">
    <source>
        <dbReference type="EMBL" id="KAG6531919.1"/>
    </source>
</evidence>
<sequence>MTTRTQEVPATPLVEDQIREYQHNQRRLYNLQQASRRMGQRIMRRPVTQHMLEQQLDPQEQLRGLIGRLSNTPNVAFTYEVNGVVDYLTSHGVIALPGRRYNTRQLQGLNWVVCPTNRIIPLQPREVSSDNSIDGRLSISFSNYQATPSTRETIYNRNDDEAPSDEEELRLHTIAVLIEERRLLVRRLYPSVALPRRATSGAAGYDLPINRAQDVPVNSRALLTTGLSIKVPDGTYARIVAQSRAALKRGILIGVGVVDFDFRDTSNFDVEDIQDSLNSYFSSAVEGGGEKELPYPTKITPEIVAAGQELEENWELEYPQLARLSEQVYSSSAISPYRPPEDTTMGPPNYSPAVKIGTGYEQRPDFEGYRGNGKFKSKDYSEQWNLPSAFHQTGAMFLIPTELGRFDEVFMRWESVTNNPVSLQGFTDATSKAKFIENLLG</sequence>
<dbReference type="PANTHER" id="PTHR11241:SF0">
    <property type="entry name" value="DEOXYURIDINE 5'-TRIPHOSPHATE NUCLEOTIDOHYDROLASE"/>
    <property type="match status" value="1"/>
</dbReference>
<gene>
    <name evidence="6" type="ORF">ZIOFF_005755</name>
</gene>
<organism evidence="6 7">
    <name type="scientific">Zingiber officinale</name>
    <name type="common">Ginger</name>
    <name type="synonym">Amomum zingiber</name>
    <dbReference type="NCBI Taxonomy" id="94328"/>
    <lineage>
        <taxon>Eukaryota</taxon>
        <taxon>Viridiplantae</taxon>
        <taxon>Streptophyta</taxon>
        <taxon>Embryophyta</taxon>
        <taxon>Tracheophyta</taxon>
        <taxon>Spermatophyta</taxon>
        <taxon>Magnoliopsida</taxon>
        <taxon>Liliopsida</taxon>
        <taxon>Zingiberales</taxon>
        <taxon>Zingiberaceae</taxon>
        <taxon>Zingiber</taxon>
    </lineage>
</organism>
<evidence type="ECO:0000256" key="4">
    <source>
        <dbReference type="ARBA" id="ARBA00023080"/>
    </source>
</evidence>
<dbReference type="Gene3D" id="2.70.40.10">
    <property type="match status" value="1"/>
</dbReference>
<keyword evidence="4" id="KW-0546">Nucleotide metabolism</keyword>
<dbReference type="SUPFAM" id="SSF51283">
    <property type="entry name" value="dUTPase-like"/>
    <property type="match status" value="1"/>
</dbReference>
<dbReference type="PANTHER" id="PTHR11241">
    <property type="entry name" value="DEOXYURIDINE 5'-TRIPHOSPHATE NUCLEOTIDOHYDROLASE"/>
    <property type="match status" value="1"/>
</dbReference>
<keyword evidence="7" id="KW-1185">Reference proteome</keyword>
<accession>A0A8J5ID19</accession>
<dbReference type="GO" id="GO:0006226">
    <property type="term" value="P:dUMP biosynthetic process"/>
    <property type="evidence" value="ECO:0007669"/>
    <property type="project" value="InterPro"/>
</dbReference>
<dbReference type="InterPro" id="IPR029054">
    <property type="entry name" value="dUTPase-like"/>
</dbReference>